<evidence type="ECO:0000313" key="1">
    <source>
        <dbReference type="EMBL" id="RIV89925.1"/>
    </source>
</evidence>
<name>A0A3A1P7T5_9SPHN</name>
<comment type="caution">
    <text evidence="1">The sequence shown here is derived from an EMBL/GenBank/DDBJ whole genome shotgun (WGS) entry which is preliminary data.</text>
</comment>
<protein>
    <submittedName>
        <fullName evidence="1">Uncharacterized protein</fullName>
    </submittedName>
</protein>
<sequence>MRFVATSVLIVGAFAMGYAVGRPGKPTQLLQIGEVGDDWRDKDAQEVSPAVRDAVGRWKAKTGENLRGRNVQIISLPDRMCIKLAFEDLSIGGEPVYCYKASIVEGLYRETTELVYDGSNVE</sequence>
<dbReference type="Proteomes" id="UP000265366">
    <property type="component" value="Unassembled WGS sequence"/>
</dbReference>
<dbReference type="EMBL" id="QXFM01000054">
    <property type="protein sequence ID" value="RIV89925.1"/>
    <property type="molecule type" value="Genomic_DNA"/>
</dbReference>
<evidence type="ECO:0000313" key="2">
    <source>
        <dbReference type="Proteomes" id="UP000265366"/>
    </source>
</evidence>
<proteinExistence type="predicted"/>
<gene>
    <name evidence="1" type="ORF">D2V17_05260</name>
</gene>
<accession>A0A3A1P7T5</accession>
<reference evidence="1 2" key="1">
    <citation type="submission" date="2018-08" db="EMBL/GenBank/DDBJ databases">
        <title>Erythrobacter zhengii sp.nov., a bacterium isolated from deep-sea sediment.</title>
        <authorList>
            <person name="Fang C."/>
            <person name="Wu Y.-H."/>
            <person name="Sun C."/>
            <person name="Wang H."/>
            <person name="Cheng H."/>
            <person name="Meng F.-X."/>
            <person name="Wang C.-S."/>
            <person name="Xu X.-W."/>
        </authorList>
    </citation>
    <scope>NUCLEOTIDE SEQUENCE [LARGE SCALE GENOMIC DNA]</scope>
    <source>
        <strain evidence="1 2">CCTCC AB 2015396</strain>
    </source>
</reference>
<dbReference type="AlphaFoldDB" id="A0A3A1P7T5"/>
<keyword evidence="2" id="KW-1185">Reference proteome</keyword>
<organism evidence="1 2">
    <name type="scientific">Aurantiacibacter xanthus</name>
    <dbReference type="NCBI Taxonomy" id="1784712"/>
    <lineage>
        <taxon>Bacteria</taxon>
        <taxon>Pseudomonadati</taxon>
        <taxon>Pseudomonadota</taxon>
        <taxon>Alphaproteobacteria</taxon>
        <taxon>Sphingomonadales</taxon>
        <taxon>Erythrobacteraceae</taxon>
        <taxon>Aurantiacibacter</taxon>
    </lineage>
</organism>